<evidence type="ECO:0000256" key="5">
    <source>
        <dbReference type="ARBA" id="ARBA00015519"/>
    </source>
</evidence>
<evidence type="ECO:0000256" key="11">
    <source>
        <dbReference type="ARBA" id="ARBA00030126"/>
    </source>
</evidence>
<dbReference type="Proteomes" id="UP000053660">
    <property type="component" value="Unassembled WGS sequence"/>
</dbReference>
<dbReference type="EMBL" id="KN594955">
    <property type="protein sequence ID" value="KHJ81041.1"/>
    <property type="molecule type" value="Genomic_DNA"/>
</dbReference>
<sequence length="214" mass="24240">VCRAIVSKRDIFVKWPTNEERRFISDRFQELTGIPGIVGAIDGSHFRIQGPHVDEFVYINRKGYHSLNIGLIADSSRKFRWFSRAYPGSAHDSRVFRESHLYAGLLRRQHMGILLGDSAYRSEFFLLKPVLDAARGTREARYTDAVCRGRVIVENAIGVLKRQFHALHGELRYQPEKAATLISAAICLRNAAIDMGEPNFAGNDDEEADRHGAR</sequence>
<keyword evidence="8" id="KW-0479">Metal-binding</keyword>
<comment type="cofactor">
    <cofactor evidence="1">
        <name>a divalent metal cation</name>
        <dbReference type="ChEBI" id="CHEBI:60240"/>
    </cofactor>
</comment>
<evidence type="ECO:0000256" key="2">
    <source>
        <dbReference type="ARBA" id="ARBA00004123"/>
    </source>
</evidence>
<evidence type="ECO:0000256" key="8">
    <source>
        <dbReference type="ARBA" id="ARBA00022723"/>
    </source>
</evidence>
<dbReference type="PANTHER" id="PTHR22930">
    <property type="match status" value="1"/>
</dbReference>
<proteinExistence type="inferred from homology"/>
<dbReference type="GO" id="GO:0004518">
    <property type="term" value="F:nuclease activity"/>
    <property type="evidence" value="ECO:0007669"/>
    <property type="project" value="UniProtKB-KW"/>
</dbReference>
<dbReference type="Pfam" id="PF13359">
    <property type="entry name" value="DDE_Tnp_4"/>
    <property type="match status" value="1"/>
</dbReference>
<evidence type="ECO:0000256" key="9">
    <source>
        <dbReference type="ARBA" id="ARBA00022801"/>
    </source>
</evidence>
<dbReference type="GO" id="GO:0005634">
    <property type="term" value="C:nucleus"/>
    <property type="evidence" value="ECO:0007669"/>
    <property type="project" value="UniProtKB-SubCell"/>
</dbReference>
<protein>
    <recommendedName>
        <fullName evidence="5">Putative nuclease HARBI1</fullName>
    </recommendedName>
    <alternativeName>
        <fullName evidence="11">Harbinger transposase-derived nuclease</fullName>
    </alternativeName>
</protein>
<keyword evidence="9" id="KW-0378">Hydrolase</keyword>
<keyword evidence="7" id="KW-0540">Nuclease</keyword>
<keyword evidence="10" id="KW-0539">Nucleus</keyword>
<name>A0A0B1SAX5_OESDE</name>
<keyword evidence="6" id="KW-0963">Cytoplasm</keyword>
<dbReference type="GO" id="GO:0046872">
    <property type="term" value="F:metal ion binding"/>
    <property type="evidence" value="ECO:0007669"/>
    <property type="project" value="UniProtKB-KW"/>
</dbReference>
<comment type="function">
    <text evidence="12">Transposase-derived protein that may have nuclease activity. Does not have transposase activity.</text>
</comment>
<evidence type="ECO:0000256" key="10">
    <source>
        <dbReference type="ARBA" id="ARBA00023242"/>
    </source>
</evidence>
<accession>A0A0B1SAX5</accession>
<dbReference type="AlphaFoldDB" id="A0A0B1SAX5"/>
<dbReference type="InterPro" id="IPR026103">
    <property type="entry name" value="HARBI1_animal"/>
</dbReference>
<evidence type="ECO:0000256" key="7">
    <source>
        <dbReference type="ARBA" id="ARBA00022722"/>
    </source>
</evidence>
<dbReference type="GO" id="GO:0005737">
    <property type="term" value="C:cytoplasm"/>
    <property type="evidence" value="ECO:0007669"/>
    <property type="project" value="UniProtKB-SubCell"/>
</dbReference>
<dbReference type="GO" id="GO:0016787">
    <property type="term" value="F:hydrolase activity"/>
    <property type="evidence" value="ECO:0007669"/>
    <property type="project" value="UniProtKB-KW"/>
</dbReference>
<feature type="domain" description="DDE Tnp4" evidence="13">
    <location>
        <begin position="41"/>
        <end position="190"/>
    </location>
</feature>
<organism evidence="14 15">
    <name type="scientific">Oesophagostomum dentatum</name>
    <name type="common">Nodular worm</name>
    <dbReference type="NCBI Taxonomy" id="61180"/>
    <lineage>
        <taxon>Eukaryota</taxon>
        <taxon>Metazoa</taxon>
        <taxon>Ecdysozoa</taxon>
        <taxon>Nematoda</taxon>
        <taxon>Chromadorea</taxon>
        <taxon>Rhabditida</taxon>
        <taxon>Rhabditina</taxon>
        <taxon>Rhabditomorpha</taxon>
        <taxon>Strongyloidea</taxon>
        <taxon>Strongylidae</taxon>
        <taxon>Oesophagostomum</taxon>
    </lineage>
</organism>
<comment type="subcellular location">
    <subcellularLocation>
        <location evidence="3">Cytoplasm</location>
    </subcellularLocation>
    <subcellularLocation>
        <location evidence="2">Nucleus</location>
    </subcellularLocation>
</comment>
<evidence type="ECO:0000256" key="4">
    <source>
        <dbReference type="ARBA" id="ARBA00006958"/>
    </source>
</evidence>
<evidence type="ECO:0000313" key="14">
    <source>
        <dbReference type="EMBL" id="KHJ81041.1"/>
    </source>
</evidence>
<dbReference type="OrthoDB" id="5863278at2759"/>
<gene>
    <name evidence="14" type="ORF">OESDEN_19276</name>
</gene>
<dbReference type="PRINTS" id="PR02086">
    <property type="entry name" value="PUTNUCHARBI1"/>
</dbReference>
<evidence type="ECO:0000256" key="3">
    <source>
        <dbReference type="ARBA" id="ARBA00004496"/>
    </source>
</evidence>
<evidence type="ECO:0000256" key="1">
    <source>
        <dbReference type="ARBA" id="ARBA00001968"/>
    </source>
</evidence>
<evidence type="ECO:0000256" key="12">
    <source>
        <dbReference type="ARBA" id="ARBA00045850"/>
    </source>
</evidence>
<evidence type="ECO:0000313" key="15">
    <source>
        <dbReference type="Proteomes" id="UP000053660"/>
    </source>
</evidence>
<evidence type="ECO:0000259" key="13">
    <source>
        <dbReference type="Pfam" id="PF13359"/>
    </source>
</evidence>
<reference evidence="14 15" key="1">
    <citation type="submission" date="2014-03" db="EMBL/GenBank/DDBJ databases">
        <title>Draft genome of the hookworm Oesophagostomum dentatum.</title>
        <authorList>
            <person name="Mitreva M."/>
        </authorList>
    </citation>
    <scope>NUCLEOTIDE SEQUENCE [LARGE SCALE GENOMIC DNA]</scope>
    <source>
        <strain evidence="14 15">OD-Hann</strain>
    </source>
</reference>
<dbReference type="PANTHER" id="PTHR22930:SF289">
    <property type="entry name" value="DDE TNP4 DOMAIN-CONTAINING PROTEIN-RELATED"/>
    <property type="match status" value="1"/>
</dbReference>
<keyword evidence="15" id="KW-1185">Reference proteome</keyword>
<dbReference type="InterPro" id="IPR045249">
    <property type="entry name" value="HARBI1-like"/>
</dbReference>
<feature type="non-terminal residue" evidence="14">
    <location>
        <position position="1"/>
    </location>
</feature>
<evidence type="ECO:0000256" key="6">
    <source>
        <dbReference type="ARBA" id="ARBA00022490"/>
    </source>
</evidence>
<comment type="similarity">
    <text evidence="4">Belongs to the HARBI1 family.</text>
</comment>
<dbReference type="InterPro" id="IPR027806">
    <property type="entry name" value="HARBI1_dom"/>
</dbReference>